<sequence length="211" mass="22514">MAGTILDQKVFKYLVKRTLPESHPSPAATIASFPPAVVAPHPPPHLVQSNMPPQPPETPIHNLFPPRTRTFSCAESFPSHFLPGMTPGTDAALPASQKRARRHKHMSKLMEVGRMLDINWNFADARAQPDHAPSPPRIALLPTPRAPCDLLQNALAIDANIEVVTTPPGREGKRINGACEAESGGGTAALAATDPSPGRAGSVPVSVEMFK</sequence>
<gene>
    <name evidence="2" type="ORF">PCANC_09651</name>
</gene>
<organism evidence="2 3">
    <name type="scientific">Puccinia coronata f. sp. avenae</name>
    <dbReference type="NCBI Taxonomy" id="200324"/>
    <lineage>
        <taxon>Eukaryota</taxon>
        <taxon>Fungi</taxon>
        <taxon>Dikarya</taxon>
        <taxon>Basidiomycota</taxon>
        <taxon>Pucciniomycotina</taxon>
        <taxon>Pucciniomycetes</taxon>
        <taxon>Pucciniales</taxon>
        <taxon>Pucciniaceae</taxon>
        <taxon>Puccinia</taxon>
    </lineage>
</organism>
<comment type="caution">
    <text evidence="2">The sequence shown here is derived from an EMBL/GenBank/DDBJ whole genome shotgun (WGS) entry which is preliminary data.</text>
</comment>
<proteinExistence type="predicted"/>
<dbReference type="AlphaFoldDB" id="A0A2N5VB07"/>
<evidence type="ECO:0000313" key="3">
    <source>
        <dbReference type="Proteomes" id="UP000235388"/>
    </source>
</evidence>
<keyword evidence="3" id="KW-1185">Reference proteome</keyword>
<accession>A0A2N5VB07</accession>
<dbReference type="Proteomes" id="UP000235388">
    <property type="component" value="Unassembled WGS sequence"/>
</dbReference>
<feature type="region of interest" description="Disordered" evidence="1">
    <location>
        <begin position="182"/>
        <end position="203"/>
    </location>
</feature>
<evidence type="ECO:0000256" key="1">
    <source>
        <dbReference type="SAM" id="MobiDB-lite"/>
    </source>
</evidence>
<reference evidence="2 3" key="1">
    <citation type="submission" date="2017-11" db="EMBL/GenBank/DDBJ databases">
        <title>De novo assembly and phasing of dikaryotic genomes from two isolates of Puccinia coronata f. sp. avenae, the causal agent of oat crown rust.</title>
        <authorList>
            <person name="Miller M.E."/>
            <person name="Zhang Y."/>
            <person name="Omidvar V."/>
            <person name="Sperschneider J."/>
            <person name="Schwessinger B."/>
            <person name="Raley C."/>
            <person name="Palmer J.M."/>
            <person name="Garnica D."/>
            <person name="Upadhyaya N."/>
            <person name="Rathjen J."/>
            <person name="Taylor J.M."/>
            <person name="Park R.F."/>
            <person name="Dodds P.N."/>
            <person name="Hirsch C.D."/>
            <person name="Kianian S.F."/>
            <person name="Figueroa M."/>
        </authorList>
    </citation>
    <scope>NUCLEOTIDE SEQUENCE [LARGE SCALE GENOMIC DNA]</scope>
    <source>
        <strain evidence="2">12NC29</strain>
    </source>
</reference>
<evidence type="ECO:0000313" key="2">
    <source>
        <dbReference type="EMBL" id="PLW47096.1"/>
    </source>
</evidence>
<dbReference type="EMBL" id="PGCJ01000113">
    <property type="protein sequence ID" value="PLW47096.1"/>
    <property type="molecule type" value="Genomic_DNA"/>
</dbReference>
<protein>
    <submittedName>
        <fullName evidence="2">Uncharacterized protein</fullName>
    </submittedName>
</protein>
<name>A0A2N5VB07_9BASI</name>